<evidence type="ECO:0000256" key="2">
    <source>
        <dbReference type="ARBA" id="ARBA00022679"/>
    </source>
</evidence>
<comment type="similarity">
    <text evidence="1">Belongs to the carbohydrate kinase PfkB family.</text>
</comment>
<keyword evidence="4 7" id="KW-0418">Kinase</keyword>
<evidence type="ECO:0000313" key="7">
    <source>
        <dbReference type="EMBL" id="QDT94660.1"/>
    </source>
</evidence>
<keyword evidence="2 7" id="KW-0808">Transferase</keyword>
<dbReference type="EC" id="2.7.1.45" evidence="7"/>
<dbReference type="SUPFAM" id="SSF53613">
    <property type="entry name" value="Ribokinase-like"/>
    <property type="match status" value="1"/>
</dbReference>
<organism evidence="7 8">
    <name type="scientific">Gimesia aquarii</name>
    <dbReference type="NCBI Taxonomy" id="2527964"/>
    <lineage>
        <taxon>Bacteria</taxon>
        <taxon>Pseudomonadati</taxon>
        <taxon>Planctomycetota</taxon>
        <taxon>Planctomycetia</taxon>
        <taxon>Planctomycetales</taxon>
        <taxon>Planctomycetaceae</taxon>
        <taxon>Gimesia</taxon>
    </lineage>
</organism>
<protein>
    <submittedName>
        <fullName evidence="7">2-dehydro-3-deoxygluconokinase</fullName>
        <ecNumber evidence="7">2.7.1.45</ecNumber>
    </submittedName>
</protein>
<evidence type="ECO:0000256" key="4">
    <source>
        <dbReference type="ARBA" id="ARBA00022777"/>
    </source>
</evidence>
<accession>A0A517VP21</accession>
<feature type="domain" description="Carbohydrate kinase PfkB" evidence="6">
    <location>
        <begin position="3"/>
        <end position="334"/>
    </location>
</feature>
<dbReference type="GO" id="GO:0008673">
    <property type="term" value="F:2-dehydro-3-deoxygluconokinase activity"/>
    <property type="evidence" value="ECO:0007669"/>
    <property type="project" value="UniProtKB-EC"/>
</dbReference>
<evidence type="ECO:0000256" key="3">
    <source>
        <dbReference type="ARBA" id="ARBA00022741"/>
    </source>
</evidence>
<name>A0A517VP21_9PLAN</name>
<dbReference type="KEGG" id="gaw:V144x_00910"/>
<dbReference type="AlphaFoldDB" id="A0A517VP21"/>
<dbReference type="PANTHER" id="PTHR43085">
    <property type="entry name" value="HEXOKINASE FAMILY MEMBER"/>
    <property type="match status" value="1"/>
</dbReference>
<keyword evidence="5" id="KW-0067">ATP-binding</keyword>
<gene>
    <name evidence="7" type="primary">kdgK_1</name>
    <name evidence="7" type="ORF">V144x_00910</name>
</gene>
<dbReference type="InterPro" id="IPR011611">
    <property type="entry name" value="PfkB_dom"/>
</dbReference>
<dbReference type="InterPro" id="IPR050306">
    <property type="entry name" value="PfkB_Carbo_kinase"/>
</dbReference>
<dbReference type="PANTHER" id="PTHR43085:SF1">
    <property type="entry name" value="PSEUDOURIDINE KINASE-RELATED"/>
    <property type="match status" value="1"/>
</dbReference>
<dbReference type="RefSeq" id="WP_144979736.1">
    <property type="nucleotide sequence ID" value="NZ_CP037920.1"/>
</dbReference>
<dbReference type="GO" id="GO:0005524">
    <property type="term" value="F:ATP binding"/>
    <property type="evidence" value="ECO:0007669"/>
    <property type="project" value="UniProtKB-KW"/>
</dbReference>
<dbReference type="Proteomes" id="UP000318704">
    <property type="component" value="Chromosome"/>
</dbReference>
<proteinExistence type="inferred from homology"/>
<keyword evidence="3" id="KW-0547">Nucleotide-binding</keyword>
<reference evidence="7 8" key="1">
    <citation type="submission" date="2019-03" db="EMBL/GenBank/DDBJ databases">
        <title>Deep-cultivation of Planctomycetes and their phenomic and genomic characterization uncovers novel biology.</title>
        <authorList>
            <person name="Wiegand S."/>
            <person name="Jogler M."/>
            <person name="Boedeker C."/>
            <person name="Pinto D."/>
            <person name="Vollmers J."/>
            <person name="Rivas-Marin E."/>
            <person name="Kohn T."/>
            <person name="Peeters S.H."/>
            <person name="Heuer A."/>
            <person name="Rast P."/>
            <person name="Oberbeckmann S."/>
            <person name="Bunk B."/>
            <person name="Jeske O."/>
            <person name="Meyerdierks A."/>
            <person name="Storesund J.E."/>
            <person name="Kallscheuer N."/>
            <person name="Luecker S."/>
            <person name="Lage O.M."/>
            <person name="Pohl T."/>
            <person name="Merkel B.J."/>
            <person name="Hornburger P."/>
            <person name="Mueller R.-W."/>
            <person name="Bruemmer F."/>
            <person name="Labrenz M."/>
            <person name="Spormann A.M."/>
            <person name="Op den Camp H."/>
            <person name="Overmann J."/>
            <person name="Amann R."/>
            <person name="Jetten M.S.M."/>
            <person name="Mascher T."/>
            <person name="Medema M.H."/>
            <person name="Devos D.P."/>
            <person name="Kaster A.-K."/>
            <person name="Ovreas L."/>
            <person name="Rohde M."/>
            <person name="Galperin M.Y."/>
            <person name="Jogler C."/>
        </authorList>
    </citation>
    <scope>NUCLEOTIDE SEQUENCE [LARGE SCALE GENOMIC DNA]</scope>
    <source>
        <strain evidence="7 8">V144</strain>
    </source>
</reference>
<evidence type="ECO:0000256" key="1">
    <source>
        <dbReference type="ARBA" id="ARBA00010688"/>
    </source>
</evidence>
<evidence type="ECO:0000256" key="5">
    <source>
        <dbReference type="ARBA" id="ARBA00022840"/>
    </source>
</evidence>
<dbReference type="CDD" id="cd01166">
    <property type="entry name" value="KdgK"/>
    <property type="match status" value="1"/>
</dbReference>
<dbReference type="Gene3D" id="3.40.1190.20">
    <property type="match status" value="1"/>
</dbReference>
<evidence type="ECO:0000313" key="8">
    <source>
        <dbReference type="Proteomes" id="UP000318704"/>
    </source>
</evidence>
<dbReference type="Pfam" id="PF00294">
    <property type="entry name" value="PfkB"/>
    <property type="match status" value="1"/>
</dbReference>
<sequence>MRVVTFGEVMLRLAPQNSLRVRQSIPGTLESTFGGGELNVAVSIALQGGNSAFVTASPDNLITDSLVQEMGKIGVDCNLIHRSKTGRFGIYFVETGANQRGGTVTYDREFSSIALASPETFDWDQIFEGATWFHITGITPAISESAARLSLKALEAARQRNVMVSCDLNFRKKLWNWKANTKPQELARETMHSLVQYVDFIIANEEDADLSLGIRAPESDVESGELSIKGYISVAKQITEKYPNVKQVAITLRESISASHNNWGAMLYNQSQQQAYFAPCDAHGQYTSYQIHNIIDRVGAGDSFAGALIFALNTPELSSAETAIRYAVAASCLKHSIQGDFNYSTRAEIEALMNGSGSGRVQR</sequence>
<dbReference type="InterPro" id="IPR029056">
    <property type="entry name" value="Ribokinase-like"/>
</dbReference>
<evidence type="ECO:0000259" key="6">
    <source>
        <dbReference type="Pfam" id="PF00294"/>
    </source>
</evidence>
<dbReference type="EMBL" id="CP037920">
    <property type="protein sequence ID" value="QDT94660.1"/>
    <property type="molecule type" value="Genomic_DNA"/>
</dbReference>